<evidence type="ECO:0000256" key="4">
    <source>
        <dbReference type="SAM" id="Phobius"/>
    </source>
</evidence>
<dbReference type="GO" id="GO:0006487">
    <property type="term" value="P:protein N-linked glycosylation"/>
    <property type="evidence" value="ECO:0007669"/>
    <property type="project" value="TreeGrafter"/>
</dbReference>
<dbReference type="InterPro" id="IPR031814">
    <property type="entry name" value="ALG11_N"/>
</dbReference>
<protein>
    <recommendedName>
        <fullName evidence="5">ALG11 mannosyltransferase N-terminal domain-containing protein</fullName>
    </recommendedName>
</protein>
<dbReference type="PANTHER" id="PTHR45919">
    <property type="entry name" value="GDP-MAN:MAN(3)GLCNAC(2)-PP-DOL ALPHA-1,2-MANNOSYLTRANSFERASE"/>
    <property type="match status" value="1"/>
</dbReference>
<keyword evidence="7" id="KW-1185">Reference proteome</keyword>
<dbReference type="GO" id="GO:0005789">
    <property type="term" value="C:endoplasmic reticulum membrane"/>
    <property type="evidence" value="ECO:0007669"/>
    <property type="project" value="UniProtKB-SubCell"/>
</dbReference>
<organism evidence="6 7">
    <name type="scientific">Papaver nudicaule</name>
    <name type="common">Iceland poppy</name>
    <dbReference type="NCBI Taxonomy" id="74823"/>
    <lineage>
        <taxon>Eukaryota</taxon>
        <taxon>Viridiplantae</taxon>
        <taxon>Streptophyta</taxon>
        <taxon>Embryophyta</taxon>
        <taxon>Tracheophyta</taxon>
        <taxon>Spermatophyta</taxon>
        <taxon>Magnoliopsida</taxon>
        <taxon>Ranunculales</taxon>
        <taxon>Papaveraceae</taxon>
        <taxon>Papaveroideae</taxon>
        <taxon>Papaver</taxon>
    </lineage>
</organism>
<reference evidence="6" key="1">
    <citation type="submission" date="2022-03" db="EMBL/GenBank/DDBJ databases">
        <title>A functionally conserved STORR gene fusion in Papaver species that diverged 16.8 million years ago.</title>
        <authorList>
            <person name="Catania T."/>
        </authorList>
    </citation>
    <scope>NUCLEOTIDE SEQUENCE</scope>
    <source>
        <strain evidence="6">S-191538</strain>
    </source>
</reference>
<feature type="transmembrane region" description="Helical" evidence="4">
    <location>
        <begin position="105"/>
        <end position="126"/>
    </location>
</feature>
<dbReference type="AlphaFoldDB" id="A0AA42B294"/>
<dbReference type="GO" id="GO:0004377">
    <property type="term" value="F:GDP-Man:Man(3)GlcNAc(2)-PP-Dol alpha-1,2-mannosyltransferase activity"/>
    <property type="evidence" value="ECO:0007669"/>
    <property type="project" value="InterPro"/>
</dbReference>
<feature type="domain" description="ALG11 mannosyltransferase N-terminal" evidence="5">
    <location>
        <begin position="67"/>
        <end position="140"/>
    </location>
</feature>
<keyword evidence="2" id="KW-0808">Transferase</keyword>
<evidence type="ECO:0000259" key="5">
    <source>
        <dbReference type="Pfam" id="PF15924"/>
    </source>
</evidence>
<comment type="caution">
    <text evidence="6">The sequence shown here is derived from an EMBL/GenBank/DDBJ whole genome shotgun (WGS) entry which is preliminary data.</text>
</comment>
<evidence type="ECO:0000256" key="2">
    <source>
        <dbReference type="ARBA" id="ARBA00022679"/>
    </source>
</evidence>
<evidence type="ECO:0000256" key="1">
    <source>
        <dbReference type="ARBA" id="ARBA00004586"/>
    </source>
</evidence>
<dbReference type="Pfam" id="PF15924">
    <property type="entry name" value="ALG11_N"/>
    <property type="match status" value="1"/>
</dbReference>
<keyword evidence="4" id="KW-1133">Transmembrane helix</keyword>
<dbReference type="InterPro" id="IPR038013">
    <property type="entry name" value="ALG11"/>
</dbReference>
<comment type="subcellular location">
    <subcellularLocation>
        <location evidence="1">Endoplasmic reticulum membrane</location>
    </subcellularLocation>
</comment>
<name>A0AA42B294_PAPNU</name>
<evidence type="ECO:0000313" key="7">
    <source>
        <dbReference type="Proteomes" id="UP001177140"/>
    </source>
</evidence>
<keyword evidence="4" id="KW-0812">Transmembrane</keyword>
<evidence type="ECO:0000256" key="3">
    <source>
        <dbReference type="ARBA" id="ARBA00022824"/>
    </source>
</evidence>
<gene>
    <name evidence="6" type="ORF">MKW94_003164</name>
</gene>
<proteinExistence type="predicted"/>
<dbReference type="EMBL" id="JAJJMA010308018">
    <property type="protein sequence ID" value="MCL7048762.1"/>
    <property type="molecule type" value="Genomic_DNA"/>
</dbReference>
<keyword evidence="3" id="KW-0256">Endoplasmic reticulum</keyword>
<dbReference type="Proteomes" id="UP001177140">
    <property type="component" value="Unassembled WGS sequence"/>
</dbReference>
<accession>A0AA42B294</accession>
<evidence type="ECO:0000313" key="6">
    <source>
        <dbReference type="EMBL" id="MCL7048762.1"/>
    </source>
</evidence>
<sequence>MKNKSVILFHLTWLNNITHASIDAIRYTRHPASRAMKFLVYLSERKWIEEGTYPPFTMIEQNFGSVYVRVLLIISDMVSQVRQRDPIYNNDPLITKSIWLPHSKVIYYTIFSWMYGFAGSCAYLAMINFSWTQIHIVKFWGVPRRSKRIYLPCDLLKAFRRTLLSLEIPSDTKTIIYVAQLFPENANTFLLEAFSVAIKKLDPGSPRPELQFRRLQKLKEIAIKLDVEGCRIPQKFVVQIHSMVDEHFGIKGKQTGFLAQNAKEYADAIPELLKMADAERLGMTDVAIRRSRRFSEERFYEDFKAAISPV</sequence>
<dbReference type="PANTHER" id="PTHR45919:SF1">
    <property type="entry name" value="GDP-MAN:MAN(3)GLCNAC(2)-PP-DOL ALPHA-1,2-MANNOSYLTRANSFERASE"/>
    <property type="match status" value="1"/>
</dbReference>
<dbReference type="SUPFAM" id="SSF53756">
    <property type="entry name" value="UDP-Glycosyltransferase/glycogen phosphorylase"/>
    <property type="match status" value="1"/>
</dbReference>
<keyword evidence="4" id="KW-0472">Membrane</keyword>